<dbReference type="Gene3D" id="2.30.38.10">
    <property type="entry name" value="Luciferase, Domain 3"/>
    <property type="match status" value="1"/>
</dbReference>
<proteinExistence type="predicted"/>
<evidence type="ECO:0000313" key="3">
    <source>
        <dbReference type="EMBL" id="DAD39591.1"/>
    </source>
</evidence>
<gene>
    <name evidence="3" type="ORF">HUJ06_013914</name>
</gene>
<dbReference type="Proteomes" id="UP000607653">
    <property type="component" value="Unassembled WGS sequence"/>
</dbReference>
<protein>
    <recommendedName>
        <fullName evidence="2">AMP-dependent synthetase/ligase domain-containing protein</fullName>
    </recommendedName>
</protein>
<name>A0A822Z7D9_NELNU</name>
<dbReference type="Gene3D" id="3.40.50.980">
    <property type="match status" value="1"/>
</dbReference>
<evidence type="ECO:0000259" key="2">
    <source>
        <dbReference type="Pfam" id="PF00501"/>
    </source>
</evidence>
<dbReference type="AlphaFoldDB" id="A0A822Z7D9"/>
<dbReference type="EMBL" id="DUZY01000005">
    <property type="protein sequence ID" value="DAD39591.1"/>
    <property type="molecule type" value="Genomic_DNA"/>
</dbReference>
<evidence type="ECO:0000313" key="4">
    <source>
        <dbReference type="Proteomes" id="UP000607653"/>
    </source>
</evidence>
<keyword evidence="1" id="KW-0436">Ligase</keyword>
<keyword evidence="4" id="KW-1185">Reference proteome</keyword>
<dbReference type="PANTHER" id="PTHR24096">
    <property type="entry name" value="LONG-CHAIN-FATTY-ACID--COA LIGASE"/>
    <property type="match status" value="1"/>
</dbReference>
<dbReference type="InterPro" id="IPR000873">
    <property type="entry name" value="AMP-dep_synth/lig_dom"/>
</dbReference>
<sequence>MEVIEGFLEKYPTVKLLQGYALTESGGGASTDSVEESRRYGTVGLLSPNMEAKIVDPETGEALAVNRRGELWLRGPTIMKVSEHGS</sequence>
<evidence type="ECO:0000256" key="1">
    <source>
        <dbReference type="ARBA" id="ARBA00022598"/>
    </source>
</evidence>
<reference evidence="3 4" key="1">
    <citation type="journal article" date="2020" name="Mol. Biol. Evol.">
        <title>Distinct Expression and Methylation Patterns for Genes with Different Fates following a Single Whole-Genome Duplication in Flowering Plants.</title>
        <authorList>
            <person name="Shi T."/>
            <person name="Rahmani R.S."/>
            <person name="Gugger P.F."/>
            <person name="Wang M."/>
            <person name="Li H."/>
            <person name="Zhang Y."/>
            <person name="Li Z."/>
            <person name="Wang Q."/>
            <person name="Van de Peer Y."/>
            <person name="Marchal K."/>
            <person name="Chen J."/>
        </authorList>
    </citation>
    <scope>NUCLEOTIDE SEQUENCE [LARGE SCALE GENOMIC DNA]</scope>
    <source>
        <tissue evidence="3">Leaf</tissue>
    </source>
</reference>
<feature type="domain" description="AMP-dependent synthetase/ligase" evidence="2">
    <location>
        <begin position="2"/>
        <end position="80"/>
    </location>
</feature>
<accession>A0A822Z7D9</accession>
<dbReference type="GO" id="GO:0016874">
    <property type="term" value="F:ligase activity"/>
    <property type="evidence" value="ECO:0007669"/>
    <property type="project" value="UniProtKB-KW"/>
</dbReference>
<dbReference type="SUPFAM" id="SSF56801">
    <property type="entry name" value="Acetyl-CoA synthetase-like"/>
    <property type="match status" value="1"/>
</dbReference>
<comment type="caution">
    <text evidence="3">The sequence shown here is derived from an EMBL/GenBank/DDBJ whole genome shotgun (WGS) entry which is preliminary data.</text>
</comment>
<dbReference type="PANTHER" id="PTHR24096:SF413">
    <property type="entry name" value="PEROXISOMAL OPC-8:0-COA LIGASE 1"/>
    <property type="match status" value="1"/>
</dbReference>
<organism evidence="3 4">
    <name type="scientific">Nelumbo nucifera</name>
    <name type="common">Sacred lotus</name>
    <dbReference type="NCBI Taxonomy" id="4432"/>
    <lineage>
        <taxon>Eukaryota</taxon>
        <taxon>Viridiplantae</taxon>
        <taxon>Streptophyta</taxon>
        <taxon>Embryophyta</taxon>
        <taxon>Tracheophyta</taxon>
        <taxon>Spermatophyta</taxon>
        <taxon>Magnoliopsida</taxon>
        <taxon>Proteales</taxon>
        <taxon>Nelumbonaceae</taxon>
        <taxon>Nelumbo</taxon>
    </lineage>
</organism>
<dbReference type="Pfam" id="PF00501">
    <property type="entry name" value="AMP-binding"/>
    <property type="match status" value="1"/>
</dbReference>